<accession>A0A8R7R6G4</accession>
<keyword evidence="2" id="KW-1185">Reference proteome</keyword>
<proteinExistence type="predicted"/>
<evidence type="ECO:0000313" key="1">
    <source>
        <dbReference type="EnsemblPlants" id="TuG1812G0700006033.01.T01"/>
    </source>
</evidence>
<evidence type="ECO:0000313" key="2">
    <source>
        <dbReference type="Proteomes" id="UP000015106"/>
    </source>
</evidence>
<dbReference type="EnsemblPlants" id="TuG1812G0700006033.01.T01">
    <property type="protein sequence ID" value="TuG1812G0700006033.01.T01"/>
    <property type="gene ID" value="TuG1812G0700006033.01"/>
</dbReference>
<reference evidence="1" key="3">
    <citation type="submission" date="2022-06" db="UniProtKB">
        <authorList>
            <consortium name="EnsemblPlants"/>
        </authorList>
    </citation>
    <scope>IDENTIFICATION</scope>
</reference>
<reference evidence="1" key="2">
    <citation type="submission" date="2018-03" db="EMBL/GenBank/DDBJ databases">
        <title>The Triticum urartu genome reveals the dynamic nature of wheat genome evolution.</title>
        <authorList>
            <person name="Ling H."/>
            <person name="Ma B."/>
            <person name="Shi X."/>
            <person name="Liu H."/>
            <person name="Dong L."/>
            <person name="Sun H."/>
            <person name="Cao Y."/>
            <person name="Gao Q."/>
            <person name="Zheng S."/>
            <person name="Li Y."/>
            <person name="Yu Y."/>
            <person name="Du H."/>
            <person name="Qi M."/>
            <person name="Li Y."/>
            <person name="Yu H."/>
            <person name="Cui Y."/>
            <person name="Wang N."/>
            <person name="Chen C."/>
            <person name="Wu H."/>
            <person name="Zhao Y."/>
            <person name="Zhang J."/>
            <person name="Li Y."/>
            <person name="Zhou W."/>
            <person name="Zhang B."/>
            <person name="Hu W."/>
            <person name="Eijk M."/>
            <person name="Tang J."/>
            <person name="Witsenboer H."/>
            <person name="Zhao S."/>
            <person name="Li Z."/>
            <person name="Zhang A."/>
            <person name="Wang D."/>
            <person name="Liang C."/>
        </authorList>
    </citation>
    <scope>NUCLEOTIDE SEQUENCE [LARGE SCALE GENOMIC DNA]</scope>
    <source>
        <strain evidence="1">cv. G1812</strain>
    </source>
</reference>
<dbReference type="Gramene" id="TuG1812G0700006033.01.T01">
    <property type="protein sequence ID" value="TuG1812G0700006033.01.T01"/>
    <property type="gene ID" value="TuG1812G0700006033.01"/>
</dbReference>
<organism evidence="1 2">
    <name type="scientific">Triticum urartu</name>
    <name type="common">Red wild einkorn</name>
    <name type="synonym">Crithodium urartu</name>
    <dbReference type="NCBI Taxonomy" id="4572"/>
    <lineage>
        <taxon>Eukaryota</taxon>
        <taxon>Viridiplantae</taxon>
        <taxon>Streptophyta</taxon>
        <taxon>Embryophyta</taxon>
        <taxon>Tracheophyta</taxon>
        <taxon>Spermatophyta</taxon>
        <taxon>Magnoliopsida</taxon>
        <taxon>Liliopsida</taxon>
        <taxon>Poales</taxon>
        <taxon>Poaceae</taxon>
        <taxon>BOP clade</taxon>
        <taxon>Pooideae</taxon>
        <taxon>Triticodae</taxon>
        <taxon>Triticeae</taxon>
        <taxon>Triticinae</taxon>
        <taxon>Triticum</taxon>
    </lineage>
</organism>
<reference evidence="2" key="1">
    <citation type="journal article" date="2013" name="Nature">
        <title>Draft genome of the wheat A-genome progenitor Triticum urartu.</title>
        <authorList>
            <person name="Ling H.Q."/>
            <person name="Zhao S."/>
            <person name="Liu D."/>
            <person name="Wang J."/>
            <person name="Sun H."/>
            <person name="Zhang C."/>
            <person name="Fan H."/>
            <person name="Li D."/>
            <person name="Dong L."/>
            <person name="Tao Y."/>
            <person name="Gao C."/>
            <person name="Wu H."/>
            <person name="Li Y."/>
            <person name="Cui Y."/>
            <person name="Guo X."/>
            <person name="Zheng S."/>
            <person name="Wang B."/>
            <person name="Yu K."/>
            <person name="Liang Q."/>
            <person name="Yang W."/>
            <person name="Lou X."/>
            <person name="Chen J."/>
            <person name="Feng M."/>
            <person name="Jian J."/>
            <person name="Zhang X."/>
            <person name="Luo G."/>
            <person name="Jiang Y."/>
            <person name="Liu J."/>
            <person name="Wang Z."/>
            <person name="Sha Y."/>
            <person name="Zhang B."/>
            <person name="Wu H."/>
            <person name="Tang D."/>
            <person name="Shen Q."/>
            <person name="Xue P."/>
            <person name="Zou S."/>
            <person name="Wang X."/>
            <person name="Liu X."/>
            <person name="Wang F."/>
            <person name="Yang Y."/>
            <person name="An X."/>
            <person name="Dong Z."/>
            <person name="Zhang K."/>
            <person name="Zhang X."/>
            <person name="Luo M.C."/>
            <person name="Dvorak J."/>
            <person name="Tong Y."/>
            <person name="Wang J."/>
            <person name="Yang H."/>
            <person name="Li Z."/>
            <person name="Wang D."/>
            <person name="Zhang A."/>
            <person name="Wang J."/>
        </authorList>
    </citation>
    <scope>NUCLEOTIDE SEQUENCE</scope>
    <source>
        <strain evidence="2">cv. G1812</strain>
    </source>
</reference>
<dbReference type="Proteomes" id="UP000015106">
    <property type="component" value="Chromosome 7"/>
</dbReference>
<protein>
    <submittedName>
        <fullName evidence="1">Uncharacterized protein</fullName>
    </submittedName>
</protein>
<name>A0A8R7R6G4_TRIUA</name>
<dbReference type="AlphaFoldDB" id="A0A8R7R6G4"/>
<sequence length="124" mass="13386">MTRSSFSSTPSRPRAPAVALDGPLLVLEHLLQTSSSGGGGMGKTTRAWGRRRLAPAAHLAPRAGGLMMEELHSWLHQRRRCCFCFCSPLAHNAEIGGGMEYCRGMDAASFGAGWHVKTFTLRSS</sequence>